<gene>
    <name evidence="2" type="ORF">FUG_LOCUS122225</name>
    <name evidence="1" type="ORF">MDCFG202_LOCUS206359</name>
</gene>
<name>A0A4E9D6C0_GIBZA</name>
<dbReference type="EMBL" id="CAJPIJ010000119">
    <property type="protein sequence ID" value="CAG1980711.1"/>
    <property type="molecule type" value="Genomic_DNA"/>
</dbReference>
<dbReference type="EMBL" id="CAAKMV010000099">
    <property type="protein sequence ID" value="VIO54502.1"/>
    <property type="molecule type" value="Genomic_DNA"/>
</dbReference>
<protein>
    <submittedName>
        <fullName evidence="2">Uncharacterized protein</fullName>
    </submittedName>
</protein>
<reference evidence="1" key="2">
    <citation type="submission" date="2021-03" db="EMBL/GenBank/DDBJ databases">
        <authorList>
            <person name="Alouane T."/>
            <person name="Langin T."/>
            <person name="Bonhomme L."/>
        </authorList>
    </citation>
    <scope>NUCLEOTIDE SEQUENCE</scope>
    <source>
        <strain evidence="1">MDC_Fg202</strain>
    </source>
</reference>
<evidence type="ECO:0000313" key="1">
    <source>
        <dbReference type="EMBL" id="CAG1980711.1"/>
    </source>
</evidence>
<reference evidence="2" key="1">
    <citation type="submission" date="2019-04" db="EMBL/GenBank/DDBJ databases">
        <authorList>
            <person name="Melise S."/>
            <person name="Noan J."/>
            <person name="Okalmin O."/>
        </authorList>
    </citation>
    <scope>NUCLEOTIDE SEQUENCE</scope>
    <source>
        <strain evidence="2">FN9</strain>
    </source>
</reference>
<evidence type="ECO:0000313" key="2">
    <source>
        <dbReference type="EMBL" id="VIO54502.1"/>
    </source>
</evidence>
<accession>A0A4E9D6C0</accession>
<sequence length="141" mass="15550">MTSVFDHSFCHFTSPAIGRDQLSAPLRVKSALYRFYSQHVYMKGKEMQALIGVPPLCDACHRDLSPRGPYSRSNTSAISLNPDSFIRFLFSGATTASLDQIGLDCATRSRLRAFLAKPRLPTLSTEHSTSQSVFIPVGARP</sequence>
<proteinExistence type="predicted"/>
<dbReference type="AlphaFoldDB" id="A0A4E9D6C0"/>
<dbReference type="Proteomes" id="UP000746612">
    <property type="component" value="Unassembled WGS sequence"/>
</dbReference>
<organism evidence="2">
    <name type="scientific">Gibberella zeae</name>
    <name type="common">Wheat head blight fungus</name>
    <name type="synonym">Fusarium graminearum</name>
    <dbReference type="NCBI Taxonomy" id="5518"/>
    <lineage>
        <taxon>Eukaryota</taxon>
        <taxon>Fungi</taxon>
        <taxon>Dikarya</taxon>
        <taxon>Ascomycota</taxon>
        <taxon>Pezizomycotina</taxon>
        <taxon>Sordariomycetes</taxon>
        <taxon>Hypocreomycetidae</taxon>
        <taxon>Hypocreales</taxon>
        <taxon>Nectriaceae</taxon>
        <taxon>Fusarium</taxon>
    </lineage>
</organism>